<dbReference type="Pfam" id="PF01219">
    <property type="entry name" value="DAGK_prokar"/>
    <property type="match status" value="1"/>
</dbReference>
<dbReference type="InterPro" id="IPR036945">
    <property type="entry name" value="DAGK_sf"/>
</dbReference>
<gene>
    <name evidence="16" type="ORF">METZ01_LOCUS5099</name>
</gene>
<keyword evidence="4" id="KW-0444">Lipid biosynthesis</keyword>
<evidence type="ECO:0000256" key="3">
    <source>
        <dbReference type="ARBA" id="ARBA00022475"/>
    </source>
</evidence>
<keyword evidence="3" id="KW-1003">Cell membrane</keyword>
<dbReference type="GO" id="GO:0005524">
    <property type="term" value="F:ATP binding"/>
    <property type="evidence" value="ECO:0007669"/>
    <property type="project" value="UniProtKB-KW"/>
</dbReference>
<dbReference type="AlphaFoldDB" id="A0A381NCH5"/>
<evidence type="ECO:0000256" key="9">
    <source>
        <dbReference type="ARBA" id="ARBA00022840"/>
    </source>
</evidence>
<dbReference type="PANTHER" id="PTHR34299">
    <property type="entry name" value="DIACYLGLYCEROL KINASE"/>
    <property type="match status" value="1"/>
</dbReference>
<keyword evidence="11" id="KW-0443">Lipid metabolism</keyword>
<dbReference type="InterPro" id="IPR033717">
    <property type="entry name" value="UDPK"/>
</dbReference>
<proteinExistence type="inferred from homology"/>
<keyword evidence="10 15" id="KW-1133">Transmembrane helix</keyword>
<reference evidence="16" key="1">
    <citation type="submission" date="2018-05" db="EMBL/GenBank/DDBJ databases">
        <authorList>
            <person name="Lanie J.A."/>
            <person name="Ng W.-L."/>
            <person name="Kazmierczak K.M."/>
            <person name="Andrzejewski T.M."/>
            <person name="Davidsen T.M."/>
            <person name="Wayne K.J."/>
            <person name="Tettelin H."/>
            <person name="Glass J.I."/>
            <person name="Rusch D."/>
            <person name="Podicherti R."/>
            <person name="Tsui H.-C.T."/>
            <person name="Winkler M.E."/>
        </authorList>
    </citation>
    <scope>NUCLEOTIDE SEQUENCE</scope>
</reference>
<keyword evidence="8" id="KW-0418">Kinase</keyword>
<dbReference type="PANTHER" id="PTHR34299:SF1">
    <property type="entry name" value="DIACYLGLYCEROL KINASE"/>
    <property type="match status" value="1"/>
</dbReference>
<dbReference type="Gene3D" id="1.10.287.3610">
    <property type="match status" value="1"/>
</dbReference>
<dbReference type="EMBL" id="UINC01000264">
    <property type="protein sequence ID" value="SUZ52245.1"/>
    <property type="molecule type" value="Genomic_DNA"/>
</dbReference>
<dbReference type="GO" id="GO:0016301">
    <property type="term" value="F:kinase activity"/>
    <property type="evidence" value="ECO:0007669"/>
    <property type="project" value="UniProtKB-KW"/>
</dbReference>
<feature type="transmembrane region" description="Helical" evidence="15">
    <location>
        <begin position="31"/>
        <end position="48"/>
    </location>
</feature>
<evidence type="ECO:0000256" key="14">
    <source>
        <dbReference type="ARBA" id="ARBA00023264"/>
    </source>
</evidence>
<comment type="similarity">
    <text evidence="2">Belongs to the bacterial diacylglycerol kinase family.</text>
</comment>
<keyword evidence="12 15" id="KW-0472">Membrane</keyword>
<evidence type="ECO:0000256" key="11">
    <source>
        <dbReference type="ARBA" id="ARBA00023098"/>
    </source>
</evidence>
<evidence type="ECO:0000256" key="10">
    <source>
        <dbReference type="ARBA" id="ARBA00022989"/>
    </source>
</evidence>
<evidence type="ECO:0000256" key="15">
    <source>
        <dbReference type="SAM" id="Phobius"/>
    </source>
</evidence>
<evidence type="ECO:0000256" key="8">
    <source>
        <dbReference type="ARBA" id="ARBA00022777"/>
    </source>
</evidence>
<evidence type="ECO:0000313" key="16">
    <source>
        <dbReference type="EMBL" id="SUZ52245.1"/>
    </source>
</evidence>
<feature type="non-terminal residue" evidence="16">
    <location>
        <position position="1"/>
    </location>
</feature>
<evidence type="ECO:0008006" key="17">
    <source>
        <dbReference type="Google" id="ProtNLM"/>
    </source>
</evidence>
<feature type="transmembrane region" description="Helical" evidence="15">
    <location>
        <begin position="94"/>
        <end position="115"/>
    </location>
</feature>
<dbReference type="GO" id="GO:0008654">
    <property type="term" value="P:phospholipid biosynthetic process"/>
    <property type="evidence" value="ECO:0007669"/>
    <property type="project" value="UniProtKB-KW"/>
</dbReference>
<protein>
    <recommendedName>
        <fullName evidence="17">Diacylglycerol kinase</fullName>
    </recommendedName>
</protein>
<keyword evidence="5" id="KW-0808">Transferase</keyword>
<evidence type="ECO:0000256" key="6">
    <source>
        <dbReference type="ARBA" id="ARBA00022692"/>
    </source>
</evidence>
<keyword evidence="14" id="KW-1208">Phospholipid metabolism</keyword>
<accession>A0A381NCH5</accession>
<evidence type="ECO:0000256" key="12">
    <source>
        <dbReference type="ARBA" id="ARBA00023136"/>
    </source>
</evidence>
<feature type="transmembrane region" description="Helical" evidence="15">
    <location>
        <begin position="54"/>
        <end position="73"/>
    </location>
</feature>
<keyword evidence="7" id="KW-0547">Nucleotide-binding</keyword>
<evidence type="ECO:0000256" key="2">
    <source>
        <dbReference type="ARBA" id="ARBA00005967"/>
    </source>
</evidence>
<evidence type="ECO:0000256" key="13">
    <source>
        <dbReference type="ARBA" id="ARBA00023209"/>
    </source>
</evidence>
<evidence type="ECO:0000256" key="1">
    <source>
        <dbReference type="ARBA" id="ARBA00004651"/>
    </source>
</evidence>
<keyword evidence="13" id="KW-0594">Phospholipid biosynthesis</keyword>
<organism evidence="16">
    <name type="scientific">marine metagenome</name>
    <dbReference type="NCBI Taxonomy" id="408172"/>
    <lineage>
        <taxon>unclassified sequences</taxon>
        <taxon>metagenomes</taxon>
        <taxon>ecological metagenomes</taxon>
    </lineage>
</organism>
<dbReference type="InterPro" id="IPR000829">
    <property type="entry name" value="DAGK"/>
</dbReference>
<dbReference type="GO" id="GO:0005886">
    <property type="term" value="C:plasma membrane"/>
    <property type="evidence" value="ECO:0007669"/>
    <property type="project" value="UniProtKB-SubCell"/>
</dbReference>
<comment type="subcellular location">
    <subcellularLocation>
        <location evidence="1">Cell membrane</location>
        <topology evidence="1">Multi-pass membrane protein</topology>
    </subcellularLocation>
</comment>
<evidence type="ECO:0000256" key="4">
    <source>
        <dbReference type="ARBA" id="ARBA00022516"/>
    </source>
</evidence>
<dbReference type="CDD" id="cd14265">
    <property type="entry name" value="UDPK_IM_like"/>
    <property type="match status" value="1"/>
</dbReference>
<evidence type="ECO:0000256" key="7">
    <source>
        <dbReference type="ARBA" id="ARBA00022741"/>
    </source>
</evidence>
<name>A0A381NCH5_9ZZZZ</name>
<keyword evidence="9" id="KW-0067">ATP-binding</keyword>
<evidence type="ECO:0000256" key="5">
    <source>
        <dbReference type="ARBA" id="ARBA00022679"/>
    </source>
</evidence>
<keyword evidence="6 15" id="KW-0812">Transmembrane</keyword>
<sequence>VRKFITGRFKAICYSIKGAFHLIKTEHAIQAQLFVSFCFVIAGFYFEISKIEWMFQILVIGMILSTEALNTAIEKISDFIHPDYNKKIGLIKDISAGAVFFSVVFGLIVALMIYYPKIY</sequence>